<dbReference type="InterPro" id="IPR000836">
    <property type="entry name" value="PRTase_dom"/>
</dbReference>
<gene>
    <name evidence="3" type="ORF">M3M39_06825</name>
</gene>
<evidence type="ECO:0000256" key="1">
    <source>
        <dbReference type="ARBA" id="ARBA00008007"/>
    </source>
</evidence>
<dbReference type="PANTHER" id="PTHR47505:SF1">
    <property type="entry name" value="DNA UTILIZATION PROTEIN YHGH"/>
    <property type="match status" value="1"/>
</dbReference>
<sequence>MSELCLWCANPLRPNLSLTFLLSGREYTPPRLCRRCQELFIPPVGSQCPQCGRFQAESVPCRDCQEWKKRSGVPLVNQAVYPYHGIMQSYLERYKFQGDYVLRWLVKQRLERCLQHKQELIIPIPITATQRKQRKFNQVEGWLTEVVWVAALVARPRAISQHQQTRAQRLQTREPFTLNEQVLDQLQGSHVCLVDDVYTTGQTLHEAQRLLLSNGVQTVRSVTLAR</sequence>
<evidence type="ECO:0000313" key="3">
    <source>
        <dbReference type="EMBL" id="USS87808.1"/>
    </source>
</evidence>
<evidence type="ECO:0000313" key="4">
    <source>
        <dbReference type="Proteomes" id="UP001057025"/>
    </source>
</evidence>
<proteinExistence type="inferred from homology"/>
<dbReference type="Gene3D" id="3.40.50.2020">
    <property type="match status" value="1"/>
</dbReference>
<dbReference type="EMBL" id="CP097118">
    <property type="protein sequence ID" value="USS87808.1"/>
    <property type="molecule type" value="Genomic_DNA"/>
</dbReference>
<keyword evidence="4" id="KW-1185">Reference proteome</keyword>
<feature type="domain" description="Phosphoribosyltransferase" evidence="2">
    <location>
        <begin position="175"/>
        <end position="225"/>
    </location>
</feature>
<dbReference type="Pfam" id="PF00156">
    <property type="entry name" value="Pribosyltran"/>
    <property type="match status" value="1"/>
</dbReference>
<dbReference type="Proteomes" id="UP001057025">
    <property type="component" value="Chromosome"/>
</dbReference>
<dbReference type="InterPro" id="IPR029057">
    <property type="entry name" value="PRTase-like"/>
</dbReference>
<dbReference type="CDD" id="cd06223">
    <property type="entry name" value="PRTases_typeI"/>
    <property type="match status" value="1"/>
</dbReference>
<accession>A0ABY5BVW2</accession>
<protein>
    <submittedName>
        <fullName evidence="3">ComF family protein</fullName>
    </submittedName>
</protein>
<dbReference type="SUPFAM" id="SSF53271">
    <property type="entry name" value="PRTase-like"/>
    <property type="match status" value="1"/>
</dbReference>
<dbReference type="InterPro" id="IPR051910">
    <property type="entry name" value="ComF/GntX_DNA_util-trans"/>
</dbReference>
<evidence type="ECO:0000259" key="2">
    <source>
        <dbReference type="Pfam" id="PF00156"/>
    </source>
</evidence>
<dbReference type="PANTHER" id="PTHR47505">
    <property type="entry name" value="DNA UTILIZATION PROTEIN YHGH"/>
    <property type="match status" value="1"/>
</dbReference>
<comment type="similarity">
    <text evidence="1">Belongs to the ComF/GntX family.</text>
</comment>
<dbReference type="RefSeq" id="WP_252797098.1">
    <property type="nucleotide sequence ID" value="NZ_CP097118.1"/>
</dbReference>
<name>A0ABY5BVW2_9LACO</name>
<reference evidence="3" key="1">
    <citation type="submission" date="2022-05" db="EMBL/GenBank/DDBJ databases">
        <authorList>
            <person name="Oliphant S.A."/>
            <person name="Watson-Haigh N.S."/>
            <person name="Sumby K.M."/>
            <person name="Gardner J.M."/>
            <person name="Jiranek V."/>
        </authorList>
    </citation>
    <scope>NUCLEOTIDE SEQUENCE</scope>
    <source>
        <strain evidence="3">KI11_C11</strain>
    </source>
</reference>
<organism evidence="3 4">
    <name type="scientific">Fructilactobacillus hinvesii</name>
    <dbReference type="NCBI Taxonomy" id="2940300"/>
    <lineage>
        <taxon>Bacteria</taxon>
        <taxon>Bacillati</taxon>
        <taxon>Bacillota</taxon>
        <taxon>Bacilli</taxon>
        <taxon>Lactobacillales</taxon>
        <taxon>Lactobacillaceae</taxon>
        <taxon>Fructilactobacillus</taxon>
    </lineage>
</organism>